<dbReference type="Gene3D" id="3.30.1060.10">
    <property type="entry name" value="Peptide methionine sulphoxide reductase MsrA"/>
    <property type="match status" value="1"/>
</dbReference>
<proteinExistence type="predicted"/>
<organism evidence="6 7">
    <name type="scientific">Enterovibrio gelatinilyticus</name>
    <dbReference type="NCBI Taxonomy" id="2899819"/>
    <lineage>
        <taxon>Bacteria</taxon>
        <taxon>Pseudomonadati</taxon>
        <taxon>Pseudomonadota</taxon>
        <taxon>Gammaproteobacteria</taxon>
        <taxon>Vibrionales</taxon>
        <taxon>Vibrionaceae</taxon>
        <taxon>Enterovibrio</taxon>
    </lineage>
</organism>
<dbReference type="PANTHER" id="PTHR43774">
    <property type="entry name" value="PEPTIDE METHIONINE SULFOXIDE REDUCTASE"/>
    <property type="match status" value="1"/>
</dbReference>
<comment type="catalytic activity">
    <reaction evidence="3">
        <text>L-methionyl-[protein] + [thioredoxin]-disulfide + H2O = L-methionyl-(S)-S-oxide-[protein] + [thioredoxin]-dithiol</text>
        <dbReference type="Rhea" id="RHEA:14217"/>
        <dbReference type="Rhea" id="RHEA-COMP:10698"/>
        <dbReference type="Rhea" id="RHEA-COMP:10700"/>
        <dbReference type="Rhea" id="RHEA-COMP:12313"/>
        <dbReference type="Rhea" id="RHEA-COMP:12315"/>
        <dbReference type="ChEBI" id="CHEBI:15377"/>
        <dbReference type="ChEBI" id="CHEBI:16044"/>
        <dbReference type="ChEBI" id="CHEBI:29950"/>
        <dbReference type="ChEBI" id="CHEBI:44120"/>
        <dbReference type="ChEBI" id="CHEBI:50058"/>
        <dbReference type="EC" id="1.8.4.11"/>
    </reaction>
</comment>
<dbReference type="PANTHER" id="PTHR43774:SF1">
    <property type="entry name" value="PEPTIDE METHIONINE SULFOXIDE REDUCTASE MSRA 2"/>
    <property type="match status" value="1"/>
</dbReference>
<dbReference type="Proteomes" id="UP001149400">
    <property type="component" value="Unassembled WGS sequence"/>
</dbReference>
<evidence type="ECO:0000259" key="5">
    <source>
        <dbReference type="Pfam" id="PF01625"/>
    </source>
</evidence>
<dbReference type="RefSeq" id="WP_274165186.1">
    <property type="nucleotide sequence ID" value="NZ_JAJUBC010000016.1"/>
</dbReference>
<evidence type="ECO:0000313" key="7">
    <source>
        <dbReference type="Proteomes" id="UP001149400"/>
    </source>
</evidence>
<dbReference type="EC" id="1.8.4.11" evidence="1"/>
<dbReference type="GO" id="GO:0008113">
    <property type="term" value="F:peptide-methionine (S)-S-oxide reductase activity"/>
    <property type="evidence" value="ECO:0007669"/>
    <property type="project" value="UniProtKB-EC"/>
</dbReference>
<dbReference type="InterPro" id="IPR036509">
    <property type="entry name" value="Met_Sox_Rdtase_MsrA_sf"/>
</dbReference>
<dbReference type="InterPro" id="IPR002569">
    <property type="entry name" value="Met_Sox_Rdtase_MsrA_dom"/>
</dbReference>
<protein>
    <recommendedName>
        <fullName evidence="1">peptide-methionine (S)-S-oxide reductase</fullName>
        <ecNumber evidence="1">1.8.4.11</ecNumber>
    </recommendedName>
</protein>
<keyword evidence="2 6" id="KW-0560">Oxidoreductase</keyword>
<evidence type="ECO:0000313" key="6">
    <source>
        <dbReference type="EMBL" id="MDD1794356.1"/>
    </source>
</evidence>
<evidence type="ECO:0000256" key="2">
    <source>
        <dbReference type="ARBA" id="ARBA00023002"/>
    </source>
</evidence>
<sequence>MYLAVSGTCYWCMEAIFCALRGVSEVEQGFLITEDRRHVEAVLFRIDESEISLEDTIRVHLDSHACTSNHSFRDTYPSFIFPINSAHLQRCQTALNHVAEDYIKPIVTKVAPIVAFYPTPASQQNYYWRNPSKPFCQRVIAPKMQVLKELYPTLLSQDAFVFLSDKTA</sequence>
<keyword evidence="7" id="KW-1185">Reference proteome</keyword>
<dbReference type="Pfam" id="PF01625">
    <property type="entry name" value="PMSR"/>
    <property type="match status" value="1"/>
</dbReference>
<comment type="catalytic activity">
    <reaction evidence="4">
        <text>[thioredoxin]-disulfide + L-methionine + H2O = L-methionine (S)-S-oxide + [thioredoxin]-dithiol</text>
        <dbReference type="Rhea" id="RHEA:19993"/>
        <dbReference type="Rhea" id="RHEA-COMP:10698"/>
        <dbReference type="Rhea" id="RHEA-COMP:10700"/>
        <dbReference type="ChEBI" id="CHEBI:15377"/>
        <dbReference type="ChEBI" id="CHEBI:29950"/>
        <dbReference type="ChEBI" id="CHEBI:50058"/>
        <dbReference type="ChEBI" id="CHEBI:57844"/>
        <dbReference type="ChEBI" id="CHEBI:58772"/>
        <dbReference type="EC" id="1.8.4.11"/>
    </reaction>
</comment>
<feature type="domain" description="Peptide methionine sulphoxide reductase MsrA" evidence="5">
    <location>
        <begin position="5"/>
        <end position="136"/>
    </location>
</feature>
<gene>
    <name evidence="6" type="ORF">LRP50_14555</name>
</gene>
<name>A0ABT5R260_9GAMM</name>
<accession>A0ABT5R260</accession>
<comment type="caution">
    <text evidence="6">The sequence shown here is derived from an EMBL/GenBank/DDBJ whole genome shotgun (WGS) entry which is preliminary data.</text>
</comment>
<dbReference type="SUPFAM" id="SSF55068">
    <property type="entry name" value="Peptide methionine sulfoxide reductase"/>
    <property type="match status" value="1"/>
</dbReference>
<evidence type="ECO:0000256" key="1">
    <source>
        <dbReference type="ARBA" id="ARBA00012502"/>
    </source>
</evidence>
<reference evidence="6" key="1">
    <citation type="submission" date="2021-12" db="EMBL/GenBank/DDBJ databases">
        <title>Enterovibrio ZSDZ35 sp. nov. and Enterovibrio ZSDZ42 sp. nov., isolated from coastal seawater in Qingdao.</title>
        <authorList>
            <person name="Zhang P."/>
        </authorList>
    </citation>
    <scope>NUCLEOTIDE SEQUENCE</scope>
    <source>
        <strain evidence="6">ZSDZ42</strain>
    </source>
</reference>
<evidence type="ECO:0000256" key="4">
    <source>
        <dbReference type="ARBA" id="ARBA00048782"/>
    </source>
</evidence>
<evidence type="ECO:0000256" key="3">
    <source>
        <dbReference type="ARBA" id="ARBA00047806"/>
    </source>
</evidence>
<dbReference type="EMBL" id="JAJUBC010000016">
    <property type="protein sequence ID" value="MDD1794356.1"/>
    <property type="molecule type" value="Genomic_DNA"/>
</dbReference>